<proteinExistence type="predicted"/>
<dbReference type="Pfam" id="PF13306">
    <property type="entry name" value="LRR_5"/>
    <property type="match status" value="2"/>
</dbReference>
<protein>
    <submittedName>
        <fullName evidence="1">Leucine rich repeats-containing protein</fullName>
    </submittedName>
</protein>
<gene>
    <name evidence="1" type="ORF">TPC1_16642</name>
</gene>
<dbReference type="PANTHER" id="PTHR45661">
    <property type="entry name" value="SURFACE ANTIGEN"/>
    <property type="match status" value="1"/>
</dbReference>
<dbReference type="InterPro" id="IPR032675">
    <property type="entry name" value="LRR_dom_sf"/>
</dbReference>
<feature type="non-terminal residue" evidence="1">
    <location>
        <position position="395"/>
    </location>
</feature>
<dbReference type="PANTHER" id="PTHR45661:SF3">
    <property type="entry name" value="IG-LIKE DOMAIN-CONTAINING PROTEIN"/>
    <property type="match status" value="1"/>
</dbReference>
<sequence>KFKIHCFILVGRQTEIFRGEPIFYIVAPLLERIETKSFTNFKFVLYFYAPNLHTVEESAFQNCYALFEVRSRSLQNLQKLSFGSCVSLSKIDLQNVSIMEDGCFNNCNSLSQLVNYKQDVIDGLNFCQCENIQIIQSTAQSIENIDHATHSALMVDLPNCSAFDCENKHYLTFTSKSSQFIKQNVAEFQISAQEKELSSIFSYRLKNYFSHLTYIQHHLPLTPSFYPIHGFVSTNLTNIPQEAFMGQSSLLFVNCKKLFSIEQNAFAKCRALRLFEAPLRQIGDFAFYGCVSLVKISLDRVEKLGKGCFHFCQSIFTHRYGGKVDLQQSYYQNSALIQITNGEKEKKHQEVLVDEFRERNELKNILIVQRSMIRKVSTAEQVNAAQMRRRIKLKF</sequence>
<dbReference type="AlphaFoldDB" id="A0A146K422"/>
<accession>A0A146K422</accession>
<dbReference type="InterPro" id="IPR026906">
    <property type="entry name" value="LRR_5"/>
</dbReference>
<dbReference type="InterPro" id="IPR053139">
    <property type="entry name" value="Surface_bspA-like"/>
</dbReference>
<dbReference type="Gene3D" id="3.80.10.10">
    <property type="entry name" value="Ribonuclease Inhibitor"/>
    <property type="match status" value="2"/>
</dbReference>
<evidence type="ECO:0000313" key="1">
    <source>
        <dbReference type="EMBL" id="JAP91670.1"/>
    </source>
</evidence>
<organism evidence="1">
    <name type="scientific">Trepomonas sp. PC1</name>
    <dbReference type="NCBI Taxonomy" id="1076344"/>
    <lineage>
        <taxon>Eukaryota</taxon>
        <taxon>Metamonada</taxon>
        <taxon>Diplomonadida</taxon>
        <taxon>Hexamitidae</taxon>
        <taxon>Hexamitinae</taxon>
        <taxon>Trepomonas</taxon>
    </lineage>
</organism>
<feature type="non-terminal residue" evidence="1">
    <location>
        <position position="1"/>
    </location>
</feature>
<dbReference type="SUPFAM" id="SSF52058">
    <property type="entry name" value="L domain-like"/>
    <property type="match status" value="2"/>
</dbReference>
<reference evidence="1" key="1">
    <citation type="submission" date="2015-07" db="EMBL/GenBank/DDBJ databases">
        <title>Adaptation to a free-living lifestyle via gene acquisitions in the diplomonad Trepomonas sp. PC1.</title>
        <authorList>
            <person name="Xu F."/>
            <person name="Jerlstrom-Hultqvist J."/>
            <person name="Kolisko M."/>
            <person name="Simpson A.G.B."/>
            <person name="Roger A.J."/>
            <person name="Svard S.G."/>
            <person name="Andersson J.O."/>
        </authorList>
    </citation>
    <scope>NUCLEOTIDE SEQUENCE</scope>
    <source>
        <strain evidence="1">PC1</strain>
    </source>
</reference>
<name>A0A146K422_9EUKA</name>
<dbReference type="EMBL" id="GDID01004936">
    <property type="protein sequence ID" value="JAP91670.1"/>
    <property type="molecule type" value="Transcribed_RNA"/>
</dbReference>